<protein>
    <submittedName>
        <fullName evidence="1">Uncharacterized protein</fullName>
    </submittedName>
</protein>
<proteinExistence type="predicted"/>
<dbReference type="PATRIC" id="fig|1397108.4.peg.32"/>
<dbReference type="RefSeq" id="WP_156320713.1">
    <property type="nucleotide sequence ID" value="NZ_CP012023.1"/>
</dbReference>
<evidence type="ECO:0000313" key="2">
    <source>
        <dbReference type="Proteomes" id="UP000064920"/>
    </source>
</evidence>
<dbReference type="EMBL" id="CP012023">
    <property type="protein sequence ID" value="ALI53983.1"/>
    <property type="molecule type" value="Genomic_DNA"/>
</dbReference>
<name>A0A0N9ZCN3_9RHOB</name>
<dbReference type="STRING" id="1397108.IMCC12053_33"/>
<reference evidence="1 2" key="1">
    <citation type="submission" date="2015-05" db="EMBL/GenBank/DDBJ databases">
        <authorList>
            <person name="Wang D.B."/>
            <person name="Wang M."/>
        </authorList>
    </citation>
    <scope>NUCLEOTIDE SEQUENCE [LARGE SCALE GENOMIC DNA]</scope>
    <source>
        <strain evidence="1 2">IMCC 12053</strain>
    </source>
</reference>
<gene>
    <name evidence="1" type="ORF">IMCC12053_33</name>
</gene>
<accession>A0A0N9ZCN3</accession>
<dbReference type="AlphaFoldDB" id="A0A0N9ZCN3"/>
<evidence type="ECO:0000313" key="1">
    <source>
        <dbReference type="EMBL" id="ALI53983.1"/>
    </source>
</evidence>
<organism evidence="1 2">
    <name type="scientific">Celeribacter marinus</name>
    <dbReference type="NCBI Taxonomy" id="1397108"/>
    <lineage>
        <taxon>Bacteria</taxon>
        <taxon>Pseudomonadati</taxon>
        <taxon>Pseudomonadota</taxon>
        <taxon>Alphaproteobacteria</taxon>
        <taxon>Rhodobacterales</taxon>
        <taxon>Roseobacteraceae</taxon>
        <taxon>Celeribacter</taxon>
    </lineage>
</organism>
<dbReference type="KEGG" id="cmar:IMCC12053_33"/>
<dbReference type="Proteomes" id="UP000064920">
    <property type="component" value="Chromosome"/>
</dbReference>
<keyword evidence="2" id="KW-1185">Reference proteome</keyword>
<sequence length="53" mass="5884">MNKEKKLEIQKALQAYTKKTTKSSSKAKKALVDEGIYLKDGKLAPEYKEPAAA</sequence>